<name>A0ACD3AU98_9AGAR</name>
<gene>
    <name evidence="1" type="ORF">BDN72DRAFT_959686</name>
</gene>
<accession>A0ACD3AU98</accession>
<evidence type="ECO:0000313" key="2">
    <source>
        <dbReference type="Proteomes" id="UP000308600"/>
    </source>
</evidence>
<dbReference type="Proteomes" id="UP000308600">
    <property type="component" value="Unassembled WGS sequence"/>
</dbReference>
<evidence type="ECO:0000313" key="1">
    <source>
        <dbReference type="EMBL" id="TFK69321.1"/>
    </source>
</evidence>
<reference evidence="1 2" key="1">
    <citation type="journal article" date="2019" name="Nat. Ecol. Evol.">
        <title>Megaphylogeny resolves global patterns of mushroom evolution.</title>
        <authorList>
            <person name="Varga T."/>
            <person name="Krizsan K."/>
            <person name="Foldi C."/>
            <person name="Dima B."/>
            <person name="Sanchez-Garcia M."/>
            <person name="Sanchez-Ramirez S."/>
            <person name="Szollosi G.J."/>
            <person name="Szarkandi J.G."/>
            <person name="Papp V."/>
            <person name="Albert L."/>
            <person name="Andreopoulos W."/>
            <person name="Angelini C."/>
            <person name="Antonin V."/>
            <person name="Barry K.W."/>
            <person name="Bougher N.L."/>
            <person name="Buchanan P."/>
            <person name="Buyck B."/>
            <person name="Bense V."/>
            <person name="Catcheside P."/>
            <person name="Chovatia M."/>
            <person name="Cooper J."/>
            <person name="Damon W."/>
            <person name="Desjardin D."/>
            <person name="Finy P."/>
            <person name="Geml J."/>
            <person name="Haridas S."/>
            <person name="Hughes K."/>
            <person name="Justo A."/>
            <person name="Karasinski D."/>
            <person name="Kautmanova I."/>
            <person name="Kiss B."/>
            <person name="Kocsube S."/>
            <person name="Kotiranta H."/>
            <person name="LaButti K.M."/>
            <person name="Lechner B.E."/>
            <person name="Liimatainen K."/>
            <person name="Lipzen A."/>
            <person name="Lukacs Z."/>
            <person name="Mihaltcheva S."/>
            <person name="Morgado L.N."/>
            <person name="Niskanen T."/>
            <person name="Noordeloos M.E."/>
            <person name="Ohm R.A."/>
            <person name="Ortiz-Santana B."/>
            <person name="Ovrebo C."/>
            <person name="Racz N."/>
            <person name="Riley R."/>
            <person name="Savchenko A."/>
            <person name="Shiryaev A."/>
            <person name="Soop K."/>
            <person name="Spirin V."/>
            <person name="Szebenyi C."/>
            <person name="Tomsovsky M."/>
            <person name="Tulloss R.E."/>
            <person name="Uehling J."/>
            <person name="Grigoriev I.V."/>
            <person name="Vagvolgyi C."/>
            <person name="Papp T."/>
            <person name="Martin F.M."/>
            <person name="Miettinen O."/>
            <person name="Hibbett D.S."/>
            <person name="Nagy L.G."/>
        </authorList>
    </citation>
    <scope>NUCLEOTIDE SEQUENCE [LARGE SCALE GENOMIC DNA]</scope>
    <source>
        <strain evidence="1 2">NL-1719</strain>
    </source>
</reference>
<protein>
    <submittedName>
        <fullName evidence="1">Uncharacterized protein</fullName>
    </submittedName>
</protein>
<sequence length="388" mass="44101">MSGDSQAPGYQIKAQSPQVLDQPTCSMALPSVPFEVWSQIFELSCADGGDTGLSLSRVSRSFNRLSVSYKFHSVLLRSGNCVFRFLPVLKNTPPELRCVKYLYAAHEGILSKEVCNPSQEPKPVPEGEELEEGDAEPDTLDDVNSPESCKLLFETLHTILEICSETLIHLSVNFRDMNYQILFGVSILPTIFMPYLQELTWCFDPYGGWLRSYDQDFTPRCEGPVALFPSLSHLHFGQIVSTTTGKVIEYHCPKLFYFRTKLPCYGFTCSSGTIWRLQGGTDIYTPSSVIEHLLEVDPDEWIQDAGDESPKYLMYKSRKQTRLKELEDPRRKLAYSRTSDIDQMEEDWRDRISGVSGGWGYEKCYWSGGWNGDTPRAKDWTTSEDESD</sequence>
<dbReference type="EMBL" id="ML208333">
    <property type="protein sequence ID" value="TFK69321.1"/>
    <property type="molecule type" value="Genomic_DNA"/>
</dbReference>
<proteinExistence type="predicted"/>
<organism evidence="1 2">
    <name type="scientific">Pluteus cervinus</name>
    <dbReference type="NCBI Taxonomy" id="181527"/>
    <lineage>
        <taxon>Eukaryota</taxon>
        <taxon>Fungi</taxon>
        <taxon>Dikarya</taxon>
        <taxon>Basidiomycota</taxon>
        <taxon>Agaricomycotina</taxon>
        <taxon>Agaricomycetes</taxon>
        <taxon>Agaricomycetidae</taxon>
        <taxon>Agaricales</taxon>
        <taxon>Pluteineae</taxon>
        <taxon>Pluteaceae</taxon>
        <taxon>Pluteus</taxon>
    </lineage>
</organism>
<keyword evidence="2" id="KW-1185">Reference proteome</keyword>